<organism evidence="1 2">
    <name type="scientific">Bacillus songklensis</name>
    <dbReference type="NCBI Taxonomy" id="1069116"/>
    <lineage>
        <taxon>Bacteria</taxon>
        <taxon>Bacillati</taxon>
        <taxon>Bacillota</taxon>
        <taxon>Bacilli</taxon>
        <taxon>Bacillales</taxon>
        <taxon>Bacillaceae</taxon>
        <taxon>Bacillus</taxon>
    </lineage>
</organism>
<dbReference type="InterPro" id="IPR022580">
    <property type="entry name" value="DUF2639"/>
</dbReference>
<reference evidence="2" key="1">
    <citation type="journal article" date="2019" name="Int. J. Syst. Evol. Microbiol.">
        <title>The Global Catalogue of Microorganisms (GCM) 10K type strain sequencing project: providing services to taxonomists for standard genome sequencing and annotation.</title>
        <authorList>
            <consortium name="The Broad Institute Genomics Platform"/>
            <consortium name="The Broad Institute Genome Sequencing Center for Infectious Disease"/>
            <person name="Wu L."/>
            <person name="Ma J."/>
        </authorList>
    </citation>
    <scope>NUCLEOTIDE SEQUENCE [LARGE SCALE GENOMIC DNA]</scope>
    <source>
        <strain evidence="2">CCUG 61889</strain>
    </source>
</reference>
<dbReference type="Pfam" id="PF11121">
    <property type="entry name" value="DUF2639"/>
    <property type="match status" value="1"/>
</dbReference>
<protein>
    <submittedName>
        <fullName evidence="1">YflJ family protein</fullName>
    </submittedName>
</protein>
<dbReference type="RefSeq" id="WP_377918554.1">
    <property type="nucleotide sequence ID" value="NZ_JBHRZT010000072.1"/>
</dbReference>
<keyword evidence="2" id="KW-1185">Reference proteome</keyword>
<dbReference type="Proteomes" id="UP001595752">
    <property type="component" value="Unassembled WGS sequence"/>
</dbReference>
<gene>
    <name evidence="1" type="ORF">ACFOU2_22945</name>
</gene>
<evidence type="ECO:0000313" key="1">
    <source>
        <dbReference type="EMBL" id="MFC3886186.1"/>
    </source>
</evidence>
<proteinExistence type="predicted"/>
<accession>A0ABV8B9T4</accession>
<comment type="caution">
    <text evidence="1">The sequence shown here is derived from an EMBL/GenBank/DDBJ whole genome shotgun (WGS) entry which is preliminary data.</text>
</comment>
<dbReference type="EMBL" id="JBHRZT010000072">
    <property type="protein sequence ID" value="MFC3886186.1"/>
    <property type="molecule type" value="Genomic_DNA"/>
</dbReference>
<sequence>MAHLYSKGWFIQKLKEANITELEGRKLESYKTYIVRDLYFRLVEEKEQTKQ</sequence>
<name>A0ABV8B9T4_9BACI</name>
<evidence type="ECO:0000313" key="2">
    <source>
        <dbReference type="Proteomes" id="UP001595752"/>
    </source>
</evidence>